<proteinExistence type="predicted"/>
<dbReference type="InterPro" id="IPR010982">
    <property type="entry name" value="Lambda_DNA-bd_dom_sf"/>
</dbReference>
<dbReference type="KEGG" id="vg:40102509"/>
<dbReference type="InterPro" id="IPR001387">
    <property type="entry name" value="Cro/C1-type_HTH"/>
</dbReference>
<dbReference type="RefSeq" id="YP_009625615.1">
    <property type="nucleotide sequence ID" value="NC_042132.1"/>
</dbReference>
<sequence length="124" mass="13556">MSTPTGYEHGLGLTILAHRRYLGLSQFEMADALKMNPHSYKRIETDRRPCPPGLLDNVVGLVAEFDRALDAVLDEWASIHPGDRITMSATDTPLHRAALMRAAVEFGGTTPIIIGDDNTEVRAG</sequence>
<gene>
    <name evidence="1" type="primary">44</name>
    <name evidence="1" type="ORF">PBI_SOUR_44</name>
</gene>
<dbReference type="SUPFAM" id="SSF47413">
    <property type="entry name" value="lambda repressor-like DNA-binding domains"/>
    <property type="match status" value="1"/>
</dbReference>
<evidence type="ECO:0000313" key="2">
    <source>
        <dbReference type="Proteomes" id="UP000246591"/>
    </source>
</evidence>
<dbReference type="GO" id="GO:0003677">
    <property type="term" value="F:DNA binding"/>
    <property type="evidence" value="ECO:0007669"/>
    <property type="project" value="InterPro"/>
</dbReference>
<dbReference type="Gene3D" id="1.10.260.40">
    <property type="entry name" value="lambda repressor-like DNA-binding domains"/>
    <property type="match status" value="1"/>
</dbReference>
<organism evidence="1 2">
    <name type="scientific">Gordonia phage Sour</name>
    <dbReference type="NCBI Taxonomy" id="2182349"/>
    <lineage>
        <taxon>Viruses</taxon>
        <taxon>Duplodnaviria</taxon>
        <taxon>Heunggongvirae</taxon>
        <taxon>Uroviricota</taxon>
        <taxon>Caudoviricetes</taxon>
        <taxon>Sourvirus</taxon>
        <taxon>Sourvirus sour</taxon>
    </lineage>
</organism>
<dbReference type="GeneID" id="40102509"/>
<reference evidence="2" key="1">
    <citation type="submission" date="2018-03" db="EMBL/GenBank/DDBJ databases">
        <authorList>
            <person name="Keele B.F."/>
        </authorList>
    </citation>
    <scope>NUCLEOTIDE SEQUENCE [LARGE SCALE GENOMIC DNA]</scope>
</reference>
<dbReference type="CDD" id="cd00093">
    <property type="entry name" value="HTH_XRE"/>
    <property type="match status" value="1"/>
</dbReference>
<dbReference type="Proteomes" id="UP000246591">
    <property type="component" value="Segment"/>
</dbReference>
<keyword evidence="2" id="KW-1185">Reference proteome</keyword>
<dbReference type="EMBL" id="MH153810">
    <property type="protein sequence ID" value="AWN04245.1"/>
    <property type="molecule type" value="Genomic_DNA"/>
</dbReference>
<evidence type="ECO:0000313" key="1">
    <source>
        <dbReference type="EMBL" id="AWN04245.1"/>
    </source>
</evidence>
<protein>
    <submittedName>
        <fullName evidence="1">Helix-turn-helix DNA binding protein</fullName>
    </submittedName>
</protein>
<name>A0A2U8UKL9_9CAUD</name>
<accession>A0A2U8UKL9</accession>